<evidence type="ECO:0000313" key="3">
    <source>
        <dbReference type="Proteomes" id="UP000617544"/>
    </source>
</evidence>
<keyword evidence="1" id="KW-0812">Transmembrane</keyword>
<feature type="transmembrane region" description="Helical" evidence="1">
    <location>
        <begin position="158"/>
        <end position="178"/>
    </location>
</feature>
<keyword evidence="1" id="KW-0472">Membrane</keyword>
<evidence type="ECO:0000313" key="2">
    <source>
        <dbReference type="EMBL" id="HII61892.1"/>
    </source>
</evidence>
<comment type="caution">
    <text evidence="2">The sequence shown here is derived from an EMBL/GenBank/DDBJ whole genome shotgun (WGS) entry which is preliminary data.</text>
</comment>
<feature type="transmembrane region" description="Helical" evidence="1">
    <location>
        <begin position="7"/>
        <end position="28"/>
    </location>
</feature>
<feature type="transmembrane region" description="Helical" evidence="1">
    <location>
        <begin position="282"/>
        <end position="301"/>
    </location>
</feature>
<sequence length="395" mass="44443">MRGGYRAWFIVNRFFGFIILSIATLVYFLKLEEVNSETVGILVFLILLGFAWTDYSKFIIRTSFGVATFLAFFGYVFESLFYAIPFFMIFLVYAYLLSIDKERKAFYLSMVSIPIAIVYSYLIPDASPVTWAFIGLMLAYNHHVIIEDMAIGDIYIIPIYFMVLGPFALIPYSVLYAVGEVLYYSEAVGGFPVAPSLFVTGIPLYMIMLEHGISPFTFHSINTHPSLAAVLFLIAFIYISYLEAKQLLSGIVAGITGLLLFFGYAMGLRWVSKEYHLSEAKLALLALLGLSMALGVAWIIWKNIKIHYHGFSTVDVRDINILLWLCLAISIGLTIYIVKSAISETLSIVTLAFSVVFAILRIKVSDEYILQDPRFRAIEGALAGFWLGVLLSMLH</sequence>
<dbReference type="Proteomes" id="UP000617544">
    <property type="component" value="Unassembled WGS sequence"/>
</dbReference>
<reference evidence="2" key="1">
    <citation type="journal article" date="2020" name="bioRxiv">
        <title>A rank-normalized archaeal taxonomy based on genome phylogeny resolves widespread incomplete and uneven classifications.</title>
        <authorList>
            <person name="Rinke C."/>
            <person name="Chuvochina M."/>
            <person name="Mussig A.J."/>
            <person name="Chaumeil P.-A."/>
            <person name="Waite D.W."/>
            <person name="Whitman W.B."/>
            <person name="Parks D.H."/>
            <person name="Hugenholtz P."/>
        </authorList>
    </citation>
    <scope>NUCLEOTIDE SEQUENCE</scope>
    <source>
        <strain evidence="2">UBA8834</strain>
    </source>
</reference>
<feature type="transmembrane region" description="Helical" evidence="1">
    <location>
        <begin position="81"/>
        <end position="98"/>
    </location>
</feature>
<feature type="transmembrane region" description="Helical" evidence="1">
    <location>
        <begin position="374"/>
        <end position="394"/>
    </location>
</feature>
<dbReference type="GeneID" id="1443380"/>
<proteinExistence type="predicted"/>
<protein>
    <submittedName>
        <fullName evidence="2">Uncharacterized protein</fullName>
    </submittedName>
</protein>
<feature type="transmembrane region" description="Helical" evidence="1">
    <location>
        <begin position="190"/>
        <end position="209"/>
    </location>
</feature>
<evidence type="ECO:0000256" key="1">
    <source>
        <dbReference type="SAM" id="Phobius"/>
    </source>
</evidence>
<feature type="transmembrane region" description="Helical" evidence="1">
    <location>
        <begin position="345"/>
        <end position="362"/>
    </location>
</feature>
<dbReference type="EMBL" id="DUJN01000008">
    <property type="protein sequence ID" value="HII61892.1"/>
    <property type="molecule type" value="Genomic_DNA"/>
</dbReference>
<feature type="transmembrane region" description="Helical" evidence="1">
    <location>
        <begin position="321"/>
        <end position="338"/>
    </location>
</feature>
<feature type="transmembrane region" description="Helical" evidence="1">
    <location>
        <begin position="247"/>
        <end position="270"/>
    </location>
</feature>
<feature type="transmembrane region" description="Helical" evidence="1">
    <location>
        <begin position="105"/>
        <end position="123"/>
    </location>
</feature>
<feature type="transmembrane region" description="Helical" evidence="1">
    <location>
        <begin position="58"/>
        <end position="75"/>
    </location>
</feature>
<organism evidence="2 3">
    <name type="scientific">Pyrococcus horikoshii</name>
    <dbReference type="NCBI Taxonomy" id="53953"/>
    <lineage>
        <taxon>Archaea</taxon>
        <taxon>Methanobacteriati</taxon>
        <taxon>Methanobacteriota</taxon>
        <taxon>Thermococci</taxon>
        <taxon>Thermococcales</taxon>
        <taxon>Thermococcaceae</taxon>
        <taxon>Pyrococcus</taxon>
    </lineage>
</organism>
<gene>
    <name evidence="2" type="ORF">HA331_09195</name>
</gene>
<dbReference type="RefSeq" id="WP_010885145.1">
    <property type="nucleotide sequence ID" value="NZ_DUJN01000008.1"/>
</dbReference>
<dbReference type="AlphaFoldDB" id="A0A832T0I4"/>
<feature type="transmembrane region" description="Helical" evidence="1">
    <location>
        <begin position="221"/>
        <end position="241"/>
    </location>
</feature>
<feature type="transmembrane region" description="Helical" evidence="1">
    <location>
        <begin position="34"/>
        <end position="51"/>
    </location>
</feature>
<keyword evidence="1" id="KW-1133">Transmembrane helix</keyword>
<accession>A0A832T0I4</accession>
<name>A0A832T0I4_PYRHR</name>